<keyword evidence="1" id="KW-1133">Transmembrane helix</keyword>
<dbReference type="STRING" id="389348.PNK_1061"/>
<accession>A0A0U5JG01</accession>
<evidence type="ECO:0000259" key="2">
    <source>
        <dbReference type="Pfam" id="PF09335"/>
    </source>
</evidence>
<name>A0A0U5JG01_9BACT</name>
<protein>
    <submittedName>
        <fullName evidence="3">Conserved putative membrane protein</fullName>
    </submittedName>
</protein>
<dbReference type="GO" id="GO:0005886">
    <property type="term" value="C:plasma membrane"/>
    <property type="evidence" value="ECO:0007669"/>
    <property type="project" value="TreeGrafter"/>
</dbReference>
<dbReference type="Proteomes" id="UP000069902">
    <property type="component" value="Chromosome cPNK"/>
</dbReference>
<dbReference type="InterPro" id="IPR032816">
    <property type="entry name" value="VTT_dom"/>
</dbReference>
<organism evidence="3 4">
    <name type="scientific">Candidatus Protochlamydia naegleriophila</name>
    <dbReference type="NCBI Taxonomy" id="389348"/>
    <lineage>
        <taxon>Bacteria</taxon>
        <taxon>Pseudomonadati</taxon>
        <taxon>Chlamydiota</taxon>
        <taxon>Chlamydiia</taxon>
        <taxon>Parachlamydiales</taxon>
        <taxon>Parachlamydiaceae</taxon>
        <taxon>Candidatus Protochlamydia</taxon>
    </lineage>
</organism>
<keyword evidence="1" id="KW-0472">Membrane</keyword>
<dbReference type="Pfam" id="PF09335">
    <property type="entry name" value="VTT_dom"/>
    <property type="match status" value="1"/>
</dbReference>
<dbReference type="PANTHER" id="PTHR42709">
    <property type="entry name" value="ALKALINE PHOSPHATASE LIKE PROTEIN"/>
    <property type="match status" value="1"/>
</dbReference>
<feature type="domain" description="VTT" evidence="2">
    <location>
        <begin position="35"/>
        <end position="161"/>
    </location>
</feature>
<feature type="transmembrane region" description="Helical" evidence="1">
    <location>
        <begin position="182"/>
        <end position="198"/>
    </location>
</feature>
<dbReference type="FunCoup" id="A0A0U5JG01">
    <property type="interactions" value="137"/>
</dbReference>
<dbReference type="PATRIC" id="fig|389348.3.peg.1171"/>
<dbReference type="AlphaFoldDB" id="A0A0U5JG01"/>
<feature type="transmembrane region" description="Helical" evidence="1">
    <location>
        <begin position="141"/>
        <end position="162"/>
    </location>
</feature>
<evidence type="ECO:0000256" key="1">
    <source>
        <dbReference type="SAM" id="Phobius"/>
    </source>
</evidence>
<dbReference type="RefSeq" id="WP_032125503.1">
    <property type="nucleotide sequence ID" value="NZ_LN879502.1"/>
</dbReference>
<keyword evidence="4" id="KW-1185">Reference proteome</keyword>
<dbReference type="KEGG" id="pnl:PNK_1061"/>
<feature type="transmembrane region" description="Helical" evidence="1">
    <location>
        <begin position="17"/>
        <end position="35"/>
    </location>
</feature>
<gene>
    <name evidence="3" type="ORF">PNK_1061</name>
</gene>
<dbReference type="PANTHER" id="PTHR42709:SF9">
    <property type="entry name" value="ALKALINE PHOSPHATASE LIKE PROTEIN"/>
    <property type="match status" value="1"/>
</dbReference>
<proteinExistence type="predicted"/>
<keyword evidence="1" id="KW-0812">Transmembrane</keyword>
<reference evidence="4" key="1">
    <citation type="submission" date="2015-09" db="EMBL/GenBank/DDBJ databases">
        <authorList>
            <person name="Bertelli C."/>
        </authorList>
    </citation>
    <scope>NUCLEOTIDE SEQUENCE [LARGE SCALE GENOMIC DNA]</scope>
    <source>
        <strain evidence="4">KNic</strain>
    </source>
</reference>
<dbReference type="EMBL" id="LN879502">
    <property type="protein sequence ID" value="CUI16678.1"/>
    <property type="molecule type" value="Genomic_DNA"/>
</dbReference>
<dbReference type="InParanoid" id="A0A0U5JG01"/>
<evidence type="ECO:0000313" key="3">
    <source>
        <dbReference type="EMBL" id="CUI16678.1"/>
    </source>
</evidence>
<sequence length="208" mass="23181">MDAIVNIEALSPWLEQYGSLAIFALLALGIIAFPVPEETLLVISGILMQTGSLPITETFIAALGGSICGITASYLIGRTAGDYFIHHAGKWFGVTQKHIDKAHDWFERFGKWTLFIGYFIPGVRHFTGVSAGMSRLEFKEFALFAYSGALFWVTTFLSIGYFFGDYGLSLFHRLEFGDQTSIFLIVLAIAAYLSYLYIKRKKNNSSNN</sequence>
<dbReference type="InterPro" id="IPR051311">
    <property type="entry name" value="DedA_domain"/>
</dbReference>
<feature type="transmembrane region" description="Helical" evidence="1">
    <location>
        <begin position="55"/>
        <end position="76"/>
    </location>
</feature>
<evidence type="ECO:0000313" key="4">
    <source>
        <dbReference type="Proteomes" id="UP000069902"/>
    </source>
</evidence>